<sequence length="86" mass="9637">MLFTPVIQVMLAGLHVVHPLLQQIVGQGRGIVDKHIHHAFDVFERGFAIPLNRGQYAIVSNSECRESNLYDATFTGQNGRRVPVRV</sequence>
<accession>A0ABN7IJ20</accession>
<evidence type="ECO:0000313" key="2">
    <source>
        <dbReference type="Proteomes" id="UP000656319"/>
    </source>
</evidence>
<protein>
    <submittedName>
        <fullName evidence="1">Uncharacterized protein</fullName>
    </submittedName>
</protein>
<name>A0ABN7IJ20_9BURK</name>
<evidence type="ECO:0000313" key="1">
    <source>
        <dbReference type="EMBL" id="CAD6561795.1"/>
    </source>
</evidence>
<proteinExistence type="predicted"/>
<keyword evidence="2" id="KW-1185">Reference proteome</keyword>
<gene>
    <name evidence="1" type="ORF">LMG27952_07575</name>
</gene>
<comment type="caution">
    <text evidence="1">The sequence shown here is derived from an EMBL/GenBank/DDBJ whole genome shotgun (WGS) entry which is preliminary data.</text>
</comment>
<dbReference type="Proteomes" id="UP000656319">
    <property type="component" value="Unassembled WGS sequence"/>
</dbReference>
<reference evidence="1 2" key="1">
    <citation type="submission" date="2020-10" db="EMBL/GenBank/DDBJ databases">
        <authorList>
            <person name="Peeters C."/>
        </authorList>
    </citation>
    <scope>NUCLEOTIDE SEQUENCE [LARGE SCALE GENOMIC DNA]</scope>
    <source>
        <strain evidence="1 2">LMG 27952</strain>
    </source>
</reference>
<dbReference type="EMBL" id="CAJHCQ010000039">
    <property type="protein sequence ID" value="CAD6561795.1"/>
    <property type="molecule type" value="Genomic_DNA"/>
</dbReference>
<organism evidence="1 2">
    <name type="scientific">Paraburkholderia hiiakae</name>
    <dbReference type="NCBI Taxonomy" id="1081782"/>
    <lineage>
        <taxon>Bacteria</taxon>
        <taxon>Pseudomonadati</taxon>
        <taxon>Pseudomonadota</taxon>
        <taxon>Betaproteobacteria</taxon>
        <taxon>Burkholderiales</taxon>
        <taxon>Burkholderiaceae</taxon>
        <taxon>Paraburkholderia</taxon>
    </lineage>
</organism>